<proteinExistence type="predicted"/>
<accession>A0A3Q9FA44</accession>
<gene>
    <name evidence="1" type="ORF">D5R55_34845</name>
</gene>
<name>A0A3Q9FA44_9BURK</name>
<reference evidence="1 2" key="1">
    <citation type="submission" date="2018-12" db="EMBL/GenBank/DDBJ databases">
        <title>Cadmium resistance mechanism in endophytic bacteria Burkholderia cenocepacia YG-3.</title>
        <authorList>
            <person name="Zhang X."/>
            <person name="Wang X."/>
            <person name="Zhu Y."/>
        </authorList>
    </citation>
    <scope>NUCLEOTIDE SEQUENCE [LARGE SCALE GENOMIC DNA]</scope>
    <source>
        <strain evidence="1 2">YG-3</strain>
    </source>
</reference>
<dbReference type="AlphaFoldDB" id="A0A3Q9FA44"/>
<dbReference type="Proteomes" id="UP000277191">
    <property type="component" value="Chromosome 3"/>
</dbReference>
<evidence type="ECO:0000313" key="2">
    <source>
        <dbReference type="Proteomes" id="UP000277191"/>
    </source>
</evidence>
<evidence type="ECO:0000313" key="1">
    <source>
        <dbReference type="EMBL" id="AZQ55984.1"/>
    </source>
</evidence>
<protein>
    <submittedName>
        <fullName evidence="1">Uncharacterized protein</fullName>
    </submittedName>
</protein>
<dbReference type="EMBL" id="CP034547">
    <property type="protein sequence ID" value="AZQ55984.1"/>
    <property type="molecule type" value="Genomic_DNA"/>
</dbReference>
<dbReference type="RefSeq" id="WP_126369155.1">
    <property type="nucleotide sequence ID" value="NZ_CP034547.1"/>
</dbReference>
<sequence length="182" mass="20991">MTERPIYLERALFVIAPRHHGKSSTLRSMFLDKRLGRNGVVPPMSVKKLDDHYYLSNERRFYLRLTSPHESNEDPKGFFAKTKKKMPGGGRWCFAAPLQPAAYKKMPDAVSTIDAFVRHFAPERVRVALLFPNHVGGRDLNWENGQDLFADLLAIKQVEVMRIDARQRDRNGLLLADFFDFT</sequence>
<organism evidence="1 2">
    <name type="scientific">Burkholderia cenocepacia</name>
    <dbReference type="NCBI Taxonomy" id="95486"/>
    <lineage>
        <taxon>Bacteria</taxon>
        <taxon>Pseudomonadati</taxon>
        <taxon>Pseudomonadota</taxon>
        <taxon>Betaproteobacteria</taxon>
        <taxon>Burkholderiales</taxon>
        <taxon>Burkholderiaceae</taxon>
        <taxon>Burkholderia</taxon>
        <taxon>Burkholderia cepacia complex</taxon>
    </lineage>
</organism>